<dbReference type="GO" id="GO:0036503">
    <property type="term" value="P:ERAD pathway"/>
    <property type="evidence" value="ECO:0007669"/>
    <property type="project" value="TreeGrafter"/>
</dbReference>
<proteinExistence type="inferred from homology"/>
<organism evidence="3 4">
    <name type="scientific">Colletotrichum higginsianum (strain IMI 349063)</name>
    <name type="common">Crucifer anthracnose fungus</name>
    <dbReference type="NCBI Taxonomy" id="759273"/>
    <lineage>
        <taxon>Eukaryota</taxon>
        <taxon>Fungi</taxon>
        <taxon>Dikarya</taxon>
        <taxon>Ascomycota</taxon>
        <taxon>Pezizomycotina</taxon>
        <taxon>Sordariomycetes</taxon>
        <taxon>Hypocreomycetidae</taxon>
        <taxon>Glomerellales</taxon>
        <taxon>Glomerellaceae</taxon>
        <taxon>Colletotrichum</taxon>
        <taxon>Colletotrichum destructivum species complex</taxon>
    </lineage>
</organism>
<dbReference type="EMBL" id="CACQ02005574">
    <property type="protein sequence ID" value="CCF42687.1"/>
    <property type="molecule type" value="Genomic_DNA"/>
</dbReference>
<dbReference type="eggNOG" id="KOG1550">
    <property type="taxonomic scope" value="Eukaryota"/>
</dbReference>
<dbReference type="Proteomes" id="UP000007174">
    <property type="component" value="Unassembled WGS sequence"/>
</dbReference>
<dbReference type="HOGENOM" id="CLU_951719_0_0_1"/>
<gene>
    <name evidence="3" type="ORF">CH063_12611</name>
</gene>
<dbReference type="VEuPathDB" id="FungiDB:CH63R_05751"/>
<dbReference type="InterPro" id="IPR011990">
    <property type="entry name" value="TPR-like_helical_dom_sf"/>
</dbReference>
<keyword evidence="3" id="KW-0436">Ligase</keyword>
<reference evidence="4" key="1">
    <citation type="journal article" date="2012" name="Nat. Genet.">
        <title>Lifestyle transitions in plant pathogenic Colletotrichum fungi deciphered by genome and transcriptome analyses.</title>
        <authorList>
            <person name="O'Connell R.J."/>
            <person name="Thon M.R."/>
            <person name="Hacquard S."/>
            <person name="Amyotte S.G."/>
            <person name="Kleemann J."/>
            <person name="Torres M.F."/>
            <person name="Damm U."/>
            <person name="Buiate E.A."/>
            <person name="Epstein L."/>
            <person name="Alkan N."/>
            <person name="Altmueller J."/>
            <person name="Alvarado-Balderrama L."/>
            <person name="Bauser C.A."/>
            <person name="Becker C."/>
            <person name="Birren B.W."/>
            <person name="Chen Z."/>
            <person name="Choi J."/>
            <person name="Crouch J.A."/>
            <person name="Duvick J.P."/>
            <person name="Farman M.A."/>
            <person name="Gan P."/>
            <person name="Heiman D."/>
            <person name="Henrissat B."/>
            <person name="Howard R.J."/>
            <person name="Kabbage M."/>
            <person name="Koch C."/>
            <person name="Kracher B."/>
            <person name="Kubo Y."/>
            <person name="Law A.D."/>
            <person name="Lebrun M.-H."/>
            <person name="Lee Y.-H."/>
            <person name="Miyara I."/>
            <person name="Moore N."/>
            <person name="Neumann U."/>
            <person name="Nordstroem K."/>
            <person name="Panaccione D.G."/>
            <person name="Panstruga R."/>
            <person name="Place M."/>
            <person name="Proctor R.H."/>
            <person name="Prusky D."/>
            <person name="Rech G."/>
            <person name="Reinhardt R."/>
            <person name="Rollins J.A."/>
            <person name="Rounsley S."/>
            <person name="Schardl C.L."/>
            <person name="Schwartz D.C."/>
            <person name="Shenoy N."/>
            <person name="Shirasu K."/>
            <person name="Sikhakolli U.R."/>
            <person name="Stueber K."/>
            <person name="Sukno S.A."/>
            <person name="Sweigard J.A."/>
            <person name="Takano Y."/>
            <person name="Takahara H."/>
            <person name="Trail F."/>
            <person name="van der Does H.C."/>
            <person name="Voll L.M."/>
            <person name="Will I."/>
            <person name="Young S."/>
            <person name="Zeng Q."/>
            <person name="Zhang J."/>
            <person name="Zhou S."/>
            <person name="Dickman M.B."/>
            <person name="Schulze-Lefert P."/>
            <person name="Ver Loren van Themaat E."/>
            <person name="Ma L.-J."/>
            <person name="Vaillancourt L.J."/>
        </authorList>
    </citation>
    <scope>NUCLEOTIDE SEQUENCE [LARGE SCALE GENOMIC DNA]</scope>
    <source>
        <strain evidence="4">IMI 349063</strain>
    </source>
</reference>
<keyword evidence="2" id="KW-0732">Signal</keyword>
<accession>H1VR31</accession>
<evidence type="ECO:0000313" key="4">
    <source>
        <dbReference type="Proteomes" id="UP000007174"/>
    </source>
</evidence>
<evidence type="ECO:0000256" key="1">
    <source>
        <dbReference type="ARBA" id="ARBA00038101"/>
    </source>
</evidence>
<dbReference type="PANTHER" id="PTHR11102:SF147">
    <property type="entry name" value="SEL1L ADAPTOR SUBUNIT OF ERAD E3 UBIQUITIN LIGASE"/>
    <property type="match status" value="1"/>
</dbReference>
<dbReference type="PANTHER" id="PTHR11102">
    <property type="entry name" value="SEL-1-LIKE PROTEIN"/>
    <property type="match status" value="1"/>
</dbReference>
<feature type="signal peptide" evidence="2">
    <location>
        <begin position="1"/>
        <end position="19"/>
    </location>
</feature>
<evidence type="ECO:0000256" key="2">
    <source>
        <dbReference type="SAM" id="SignalP"/>
    </source>
</evidence>
<dbReference type="InterPro" id="IPR050767">
    <property type="entry name" value="Sel1_AlgK"/>
</dbReference>
<evidence type="ECO:0000313" key="3">
    <source>
        <dbReference type="EMBL" id="CCF42687.1"/>
    </source>
</evidence>
<dbReference type="GO" id="GO:0005789">
    <property type="term" value="C:endoplasmic reticulum membrane"/>
    <property type="evidence" value="ECO:0007669"/>
    <property type="project" value="TreeGrafter"/>
</dbReference>
<protein>
    <submittedName>
        <fullName evidence="3">Ubiquitin-protein ligase Sel1/Ubx2</fullName>
    </submittedName>
</protein>
<dbReference type="Pfam" id="PF08238">
    <property type="entry name" value="Sel1"/>
    <property type="match status" value="4"/>
</dbReference>
<sequence>MRRSFLWLVLLLQAAVVLCSNEQKVLYEHEKSDGDREGKHAKIQTDALSEHNTPRPKQPGAELVELALEQLVKLPPRTYPRRERRYTLVWTVVRYVLKFVPSLKAAPVPGSSPVQETKVTGPLLEAVKLLEQSALQNNTDALYLLADMNFYGNYTYPRDLKVAFDHYQTLATLHGNRTAQYMIGLYHATGIGHVVPLDQAKALLYYTFAAIQGDTRAEMAVGYRHHSGIATPKNCEMASKYYKRVADKAIEWYRSGPPGGMAWVVESYRIADELGGVYGEGASASSAGMNAIK</sequence>
<dbReference type="STRING" id="759273.H1VR31"/>
<dbReference type="AlphaFoldDB" id="H1VR31"/>
<feature type="non-terminal residue" evidence="3">
    <location>
        <position position="1"/>
    </location>
</feature>
<dbReference type="SMART" id="SM00671">
    <property type="entry name" value="SEL1"/>
    <property type="match status" value="3"/>
</dbReference>
<feature type="chain" id="PRO_5003556759" evidence="2">
    <location>
        <begin position="20"/>
        <end position="293"/>
    </location>
</feature>
<dbReference type="Gene3D" id="1.25.40.10">
    <property type="entry name" value="Tetratricopeptide repeat domain"/>
    <property type="match status" value="1"/>
</dbReference>
<dbReference type="GO" id="GO:0016874">
    <property type="term" value="F:ligase activity"/>
    <property type="evidence" value="ECO:0007669"/>
    <property type="project" value="UniProtKB-KW"/>
</dbReference>
<dbReference type="InterPro" id="IPR006597">
    <property type="entry name" value="Sel1-like"/>
</dbReference>
<comment type="similarity">
    <text evidence="1">Belongs to the sel-1 family.</text>
</comment>
<name>H1VR31_COLHI</name>
<dbReference type="SUPFAM" id="SSF81901">
    <property type="entry name" value="HCP-like"/>
    <property type="match status" value="1"/>
</dbReference>